<feature type="compositionally biased region" description="Basic residues" evidence="1">
    <location>
        <begin position="35"/>
        <end position="52"/>
    </location>
</feature>
<protein>
    <submittedName>
        <fullName evidence="2">Uncharacterized protein</fullName>
    </submittedName>
</protein>
<feature type="region of interest" description="Disordered" evidence="1">
    <location>
        <begin position="1"/>
        <end position="52"/>
    </location>
</feature>
<evidence type="ECO:0000256" key="1">
    <source>
        <dbReference type="SAM" id="MobiDB-lite"/>
    </source>
</evidence>
<evidence type="ECO:0000313" key="2">
    <source>
        <dbReference type="EMBL" id="KAG2638513.1"/>
    </source>
</evidence>
<gene>
    <name evidence="2" type="ORF">PVAP13_2NG606600</name>
</gene>
<keyword evidence="3" id="KW-1185">Reference proteome</keyword>
<dbReference type="EMBL" id="CM029040">
    <property type="protein sequence ID" value="KAG2638513.1"/>
    <property type="molecule type" value="Genomic_DNA"/>
</dbReference>
<comment type="caution">
    <text evidence="2">The sequence shown here is derived from an EMBL/GenBank/DDBJ whole genome shotgun (WGS) entry which is preliminary data.</text>
</comment>
<reference evidence="2" key="1">
    <citation type="submission" date="2020-05" db="EMBL/GenBank/DDBJ databases">
        <title>WGS assembly of Panicum virgatum.</title>
        <authorList>
            <person name="Lovell J.T."/>
            <person name="Jenkins J."/>
            <person name="Shu S."/>
            <person name="Juenger T.E."/>
            <person name="Schmutz J."/>
        </authorList>
    </citation>
    <scope>NUCLEOTIDE SEQUENCE</scope>
    <source>
        <strain evidence="2">AP13</strain>
    </source>
</reference>
<evidence type="ECO:0000313" key="3">
    <source>
        <dbReference type="Proteomes" id="UP000823388"/>
    </source>
</evidence>
<dbReference type="AlphaFoldDB" id="A0A8T0W1J7"/>
<dbReference type="Proteomes" id="UP000823388">
    <property type="component" value="Chromosome 2N"/>
</dbReference>
<accession>A0A8T0W1J7</accession>
<organism evidence="2 3">
    <name type="scientific">Panicum virgatum</name>
    <name type="common">Blackwell switchgrass</name>
    <dbReference type="NCBI Taxonomy" id="38727"/>
    <lineage>
        <taxon>Eukaryota</taxon>
        <taxon>Viridiplantae</taxon>
        <taxon>Streptophyta</taxon>
        <taxon>Embryophyta</taxon>
        <taxon>Tracheophyta</taxon>
        <taxon>Spermatophyta</taxon>
        <taxon>Magnoliopsida</taxon>
        <taxon>Liliopsida</taxon>
        <taxon>Poales</taxon>
        <taxon>Poaceae</taxon>
        <taxon>PACMAD clade</taxon>
        <taxon>Panicoideae</taxon>
        <taxon>Panicodae</taxon>
        <taxon>Paniceae</taxon>
        <taxon>Panicinae</taxon>
        <taxon>Panicum</taxon>
        <taxon>Panicum sect. Hiantes</taxon>
    </lineage>
</organism>
<name>A0A8T0W1J7_PANVG</name>
<proteinExistence type="predicted"/>
<feature type="compositionally biased region" description="Basic and acidic residues" evidence="1">
    <location>
        <begin position="1"/>
        <end position="25"/>
    </location>
</feature>
<sequence length="221" mass="25205">MRSHQGLESHLNRKRDLAGTRERISTRASSEGHATRARRTIRARRTTARRATSRLAVGSRRPRGACSWPAACARALGSRPPARRSGPLSCGSSCSRRCSNRLPPRWRGRRRRDGRWCTVDTVFNGSTLGIKPHTIEVTPTAGLVVLDSINSTIYRSCCHCHHVSREMVQLLGKDGESDPERAYSSFLKMEFSFEMKRWMQREWKEEEVVKEEVNEPDEIFP</sequence>